<dbReference type="EMBL" id="CAAALY010044380">
    <property type="protein sequence ID" value="VEL20024.1"/>
    <property type="molecule type" value="Genomic_DNA"/>
</dbReference>
<comment type="caution">
    <text evidence="1">The sequence shown here is derived from an EMBL/GenBank/DDBJ whole genome shotgun (WGS) entry which is preliminary data.</text>
</comment>
<dbReference type="Proteomes" id="UP000784294">
    <property type="component" value="Unassembled WGS sequence"/>
</dbReference>
<protein>
    <submittedName>
        <fullName evidence="1">Uncharacterized protein</fullName>
    </submittedName>
</protein>
<gene>
    <name evidence="1" type="ORF">PXEA_LOCUS13464</name>
</gene>
<reference evidence="1" key="1">
    <citation type="submission" date="2018-11" db="EMBL/GenBank/DDBJ databases">
        <authorList>
            <consortium name="Pathogen Informatics"/>
        </authorList>
    </citation>
    <scope>NUCLEOTIDE SEQUENCE</scope>
</reference>
<name>A0A3S5BD46_9PLAT</name>
<organism evidence="1 2">
    <name type="scientific">Protopolystoma xenopodis</name>
    <dbReference type="NCBI Taxonomy" id="117903"/>
    <lineage>
        <taxon>Eukaryota</taxon>
        <taxon>Metazoa</taxon>
        <taxon>Spiralia</taxon>
        <taxon>Lophotrochozoa</taxon>
        <taxon>Platyhelminthes</taxon>
        <taxon>Monogenea</taxon>
        <taxon>Polyopisthocotylea</taxon>
        <taxon>Polystomatidea</taxon>
        <taxon>Polystomatidae</taxon>
        <taxon>Protopolystoma</taxon>
    </lineage>
</organism>
<evidence type="ECO:0000313" key="2">
    <source>
        <dbReference type="Proteomes" id="UP000784294"/>
    </source>
</evidence>
<evidence type="ECO:0000313" key="1">
    <source>
        <dbReference type="EMBL" id="VEL20024.1"/>
    </source>
</evidence>
<keyword evidence="2" id="KW-1185">Reference proteome</keyword>
<sequence length="80" mass="9079">MPWYWPSGPRSRYGCPDLASRASLDPREPNCCPWQGPGQITAVIRVDAARSEEELASEDLHNKLFSLHFPFHSRKPQTEG</sequence>
<proteinExistence type="predicted"/>
<dbReference type="AlphaFoldDB" id="A0A3S5BD46"/>
<accession>A0A3S5BD46</accession>